<accession>A0A2V3IXM6</accession>
<organism evidence="1 2">
    <name type="scientific">Gracilariopsis chorda</name>
    <dbReference type="NCBI Taxonomy" id="448386"/>
    <lineage>
        <taxon>Eukaryota</taxon>
        <taxon>Rhodophyta</taxon>
        <taxon>Florideophyceae</taxon>
        <taxon>Rhodymeniophycidae</taxon>
        <taxon>Gracilariales</taxon>
        <taxon>Gracilariaceae</taxon>
        <taxon>Gracilariopsis</taxon>
    </lineage>
</organism>
<sequence length="55" mass="6092">MFINCDRLRLAFQDDVTLLSLFYMNEARAVNGVDSSNVAMNSLSGSYALLTTVQD</sequence>
<gene>
    <name evidence="1" type="ORF">BWQ96_03252</name>
</gene>
<name>A0A2V3IXM6_9FLOR</name>
<reference evidence="1 2" key="1">
    <citation type="journal article" date="2018" name="Mol. Biol. Evol.">
        <title>Analysis of the draft genome of the red seaweed Gracilariopsis chorda provides insights into genome size evolution in Rhodophyta.</title>
        <authorList>
            <person name="Lee J."/>
            <person name="Yang E.C."/>
            <person name="Graf L."/>
            <person name="Yang J.H."/>
            <person name="Qiu H."/>
            <person name="Zel Zion U."/>
            <person name="Chan C.X."/>
            <person name="Stephens T.G."/>
            <person name="Weber A.P.M."/>
            <person name="Boo G.H."/>
            <person name="Boo S.M."/>
            <person name="Kim K.M."/>
            <person name="Shin Y."/>
            <person name="Jung M."/>
            <person name="Lee S.J."/>
            <person name="Yim H.S."/>
            <person name="Lee J.H."/>
            <person name="Bhattacharya D."/>
            <person name="Yoon H.S."/>
        </authorList>
    </citation>
    <scope>NUCLEOTIDE SEQUENCE [LARGE SCALE GENOMIC DNA]</scope>
    <source>
        <strain evidence="1 2">SKKU-2015</strain>
        <tissue evidence="1">Whole body</tissue>
    </source>
</reference>
<comment type="caution">
    <text evidence="1">The sequence shown here is derived from an EMBL/GenBank/DDBJ whole genome shotgun (WGS) entry which is preliminary data.</text>
</comment>
<protein>
    <submittedName>
        <fullName evidence="1">Uncharacterized protein</fullName>
    </submittedName>
</protein>
<dbReference type="EMBL" id="NBIV01000031">
    <property type="protein sequence ID" value="PXF46914.1"/>
    <property type="molecule type" value="Genomic_DNA"/>
</dbReference>
<evidence type="ECO:0000313" key="1">
    <source>
        <dbReference type="EMBL" id="PXF46914.1"/>
    </source>
</evidence>
<dbReference type="Proteomes" id="UP000247409">
    <property type="component" value="Unassembled WGS sequence"/>
</dbReference>
<proteinExistence type="predicted"/>
<evidence type="ECO:0000313" key="2">
    <source>
        <dbReference type="Proteomes" id="UP000247409"/>
    </source>
</evidence>
<dbReference type="AlphaFoldDB" id="A0A2V3IXM6"/>
<keyword evidence="2" id="KW-1185">Reference proteome</keyword>